<protein>
    <submittedName>
        <fullName evidence="3">(diamondback moth) hypothetical protein</fullName>
    </submittedName>
</protein>
<feature type="region of interest" description="Disordered" evidence="1">
    <location>
        <begin position="169"/>
        <end position="232"/>
    </location>
</feature>
<dbReference type="SUPFAM" id="SSF52799">
    <property type="entry name" value="(Phosphotyrosine protein) phosphatases II"/>
    <property type="match status" value="1"/>
</dbReference>
<dbReference type="Pfam" id="PF00782">
    <property type="entry name" value="DSPc"/>
    <property type="match status" value="1"/>
</dbReference>
<dbReference type="InterPro" id="IPR029021">
    <property type="entry name" value="Prot-tyrosine_phosphatase-like"/>
</dbReference>
<feature type="compositionally biased region" description="Polar residues" evidence="1">
    <location>
        <begin position="186"/>
        <end position="208"/>
    </location>
</feature>
<dbReference type="InterPro" id="IPR000387">
    <property type="entry name" value="Tyr_Pase_dom"/>
</dbReference>
<dbReference type="PROSITE" id="PS00383">
    <property type="entry name" value="TYR_PHOSPHATASE_1"/>
    <property type="match status" value="1"/>
</dbReference>
<dbReference type="EMBL" id="CAJHNJ030000064">
    <property type="protein sequence ID" value="CAG9133578.1"/>
    <property type="molecule type" value="Genomic_DNA"/>
</dbReference>
<dbReference type="Gene3D" id="3.90.190.10">
    <property type="entry name" value="Protein tyrosine phosphatase superfamily"/>
    <property type="match status" value="1"/>
</dbReference>
<dbReference type="PROSITE" id="PS50056">
    <property type="entry name" value="TYR_PHOSPHATASE_2"/>
    <property type="match status" value="1"/>
</dbReference>
<dbReference type="InterPro" id="IPR016130">
    <property type="entry name" value="Tyr_Pase_AS"/>
</dbReference>
<reference evidence="3" key="1">
    <citation type="submission" date="2020-11" db="EMBL/GenBank/DDBJ databases">
        <authorList>
            <person name="Whiteford S."/>
        </authorList>
    </citation>
    <scope>NUCLEOTIDE SEQUENCE</scope>
</reference>
<dbReference type="PANTHER" id="PTHR10367">
    <property type="entry name" value="MRNA-CAPPING ENZYME"/>
    <property type="match status" value="1"/>
</dbReference>
<evidence type="ECO:0000313" key="3">
    <source>
        <dbReference type="EMBL" id="CAG9133578.1"/>
    </source>
</evidence>
<dbReference type="Proteomes" id="UP000653454">
    <property type="component" value="Unassembled WGS sequence"/>
</dbReference>
<evidence type="ECO:0000313" key="4">
    <source>
        <dbReference type="Proteomes" id="UP000653454"/>
    </source>
</evidence>
<evidence type="ECO:0000256" key="1">
    <source>
        <dbReference type="SAM" id="MobiDB-lite"/>
    </source>
</evidence>
<feature type="compositionally biased region" description="Basic and acidic residues" evidence="1">
    <location>
        <begin position="175"/>
        <end position="184"/>
    </location>
</feature>
<keyword evidence="4" id="KW-1185">Reference proteome</keyword>
<comment type="caution">
    <text evidence="3">The sequence shown here is derived from an EMBL/GenBank/DDBJ whole genome shotgun (WGS) entry which is preliminary data.</text>
</comment>
<name>A0A8S4G3K5_PLUXY</name>
<dbReference type="InterPro" id="IPR051029">
    <property type="entry name" value="mRNA_Capping_Enz/RNA_Phosphat"/>
</dbReference>
<evidence type="ECO:0000259" key="2">
    <source>
        <dbReference type="PROSITE" id="PS50056"/>
    </source>
</evidence>
<sequence>MARSIPDRWIPYKACGSIIEGTRMICFKVPLKRSVQVGKPEITEIWDIPSLIEAIPGLGAVIDLTNTARYYDPKELEAAGVLHKKILMPGREIPPENKVTEFMDAVDEFLGVRSDLIVGVHCTHGLNRTGYMVCRYLRDRVNIPAKDAIERFEKARGYHIERKNYLADLLGEPPHSPDKGRHTEVQPVQQPTRRGRQQSEQDSFSTEFANFRPRNGLSGHHSRQARSDTASRLQNYNYDYKYDY</sequence>
<dbReference type="PANTHER" id="PTHR10367:SF9">
    <property type="entry name" value="DUAL-SPECIFICITY PHOSPHATASE 11 (RNA_RNP COMPLEX 1-INTERACTING)"/>
    <property type="match status" value="1"/>
</dbReference>
<organism evidence="3 4">
    <name type="scientific">Plutella xylostella</name>
    <name type="common">Diamondback moth</name>
    <name type="synonym">Plutella maculipennis</name>
    <dbReference type="NCBI Taxonomy" id="51655"/>
    <lineage>
        <taxon>Eukaryota</taxon>
        <taxon>Metazoa</taxon>
        <taxon>Ecdysozoa</taxon>
        <taxon>Arthropoda</taxon>
        <taxon>Hexapoda</taxon>
        <taxon>Insecta</taxon>
        <taxon>Pterygota</taxon>
        <taxon>Neoptera</taxon>
        <taxon>Endopterygota</taxon>
        <taxon>Lepidoptera</taxon>
        <taxon>Glossata</taxon>
        <taxon>Ditrysia</taxon>
        <taxon>Yponomeutoidea</taxon>
        <taxon>Plutellidae</taxon>
        <taxon>Plutella</taxon>
    </lineage>
</organism>
<dbReference type="AlphaFoldDB" id="A0A8S4G3K5"/>
<proteinExistence type="predicted"/>
<dbReference type="GO" id="GO:0004651">
    <property type="term" value="F:polynucleotide 5'-phosphatase activity"/>
    <property type="evidence" value="ECO:0007669"/>
    <property type="project" value="TreeGrafter"/>
</dbReference>
<feature type="domain" description="Tyrosine specific protein phosphatases" evidence="2">
    <location>
        <begin position="100"/>
        <end position="167"/>
    </location>
</feature>
<accession>A0A8S4G3K5</accession>
<dbReference type="InterPro" id="IPR000340">
    <property type="entry name" value="Dual-sp_phosphatase_cat-dom"/>
</dbReference>
<gene>
    <name evidence="3" type="ORF">PLXY2_LOCUS11850</name>
</gene>